<dbReference type="FunFam" id="3.90.640.10:FF:000009">
    <property type="entry name" value="Actin-like 6A, isoform CRA_a"/>
    <property type="match status" value="1"/>
</dbReference>
<proteinExistence type="inferred from homology"/>
<evidence type="ECO:0000313" key="2">
    <source>
        <dbReference type="EMBL" id="CAB3981101.1"/>
    </source>
</evidence>
<dbReference type="Gene3D" id="2.30.36.70">
    <property type="entry name" value="Actin, Chain A, domain 2"/>
    <property type="match status" value="1"/>
</dbReference>
<dbReference type="FunFam" id="3.30.420.40:FF:000058">
    <property type="entry name" value="Putative actin-related protein 5"/>
    <property type="match status" value="1"/>
</dbReference>
<dbReference type="CDD" id="cd13395">
    <property type="entry name" value="ASKHA_NBD_Arp4_ACTL6-like"/>
    <property type="match status" value="1"/>
</dbReference>
<organism evidence="2 3">
    <name type="scientific">Paramuricea clavata</name>
    <name type="common">Red gorgonian</name>
    <name type="synonym">Violescent sea-whip</name>
    <dbReference type="NCBI Taxonomy" id="317549"/>
    <lineage>
        <taxon>Eukaryota</taxon>
        <taxon>Metazoa</taxon>
        <taxon>Cnidaria</taxon>
        <taxon>Anthozoa</taxon>
        <taxon>Octocorallia</taxon>
        <taxon>Malacalcyonacea</taxon>
        <taxon>Plexauridae</taxon>
        <taxon>Paramuricea</taxon>
    </lineage>
</organism>
<dbReference type="PANTHER" id="PTHR11937">
    <property type="entry name" value="ACTIN"/>
    <property type="match status" value="1"/>
</dbReference>
<gene>
    <name evidence="2" type="ORF">PACLA_8A019637</name>
</gene>
<dbReference type="PROSITE" id="PS00432">
    <property type="entry name" value="ACTINS_2"/>
    <property type="match status" value="1"/>
</dbReference>
<sequence length="432" mass="47690">MSGGVYGGDEVGALVFDVGSTSFRAGFAGEDAPKADVPTFMGVTDDSSKAEIPMDTDQTTSEKPAPSVPKKYFIGTNSLHVPRENMDIVSPLKDVMIEDWDMFENLVEHVYKQHIRSDPSLHPVLMSEASWNVRPKREKLTELMFEKYDIPAFFLCKDAVLTSFAHGRYTGLVIHSGSNLTSAVPVHDGYVLQNAIVKSPLAGDFISAQCRNFLEEKNCEVVPPYLIASKEAVKDGDPPIFTKKNFSNITKSYHNYMTKQIVQDFQASTLQVSDGPFDDSLFGSIPTIHYEFPNGYNYSFGVERFRLCEGLFDPSNVKGIEGGAAMGITQVATTSIGMCDIDMRLSLFGNVIVSGGNTLLNGFVDRLNRELASKVPPSARLKIISNNSTLERRFSSWIGGSILASLGSFQQMWISKQEYEEQGKSCVERKCP</sequence>
<dbReference type="Proteomes" id="UP001152795">
    <property type="component" value="Unassembled WGS sequence"/>
</dbReference>
<name>A0A7D9HCA4_PARCT</name>
<comment type="caution">
    <text evidence="2">The sequence shown here is derived from an EMBL/GenBank/DDBJ whole genome shotgun (WGS) entry which is preliminary data.</text>
</comment>
<dbReference type="InterPro" id="IPR004001">
    <property type="entry name" value="Actin_CS"/>
</dbReference>
<dbReference type="Pfam" id="PF00022">
    <property type="entry name" value="Actin"/>
    <property type="match status" value="1"/>
</dbReference>
<dbReference type="Gene3D" id="3.30.420.40">
    <property type="match status" value="2"/>
</dbReference>
<dbReference type="SMART" id="SM00268">
    <property type="entry name" value="ACTIN"/>
    <property type="match status" value="1"/>
</dbReference>
<keyword evidence="3" id="KW-1185">Reference proteome</keyword>
<comment type="similarity">
    <text evidence="1">Belongs to the actin family.</text>
</comment>
<evidence type="ECO:0000256" key="1">
    <source>
        <dbReference type="RuleBase" id="RU000487"/>
    </source>
</evidence>
<dbReference type="SUPFAM" id="SSF53067">
    <property type="entry name" value="Actin-like ATPase domain"/>
    <property type="match status" value="2"/>
</dbReference>
<dbReference type="PRINTS" id="PR00190">
    <property type="entry name" value="ACTIN"/>
</dbReference>
<accession>A0A7D9HCA4</accession>
<evidence type="ECO:0000313" key="3">
    <source>
        <dbReference type="Proteomes" id="UP001152795"/>
    </source>
</evidence>
<dbReference type="EMBL" id="CACRXK020000353">
    <property type="protein sequence ID" value="CAB3981101.1"/>
    <property type="molecule type" value="Genomic_DNA"/>
</dbReference>
<dbReference type="Gene3D" id="3.90.640.10">
    <property type="entry name" value="Actin, Chain A, domain 4"/>
    <property type="match status" value="1"/>
</dbReference>
<dbReference type="AlphaFoldDB" id="A0A7D9HCA4"/>
<dbReference type="InterPro" id="IPR004000">
    <property type="entry name" value="Actin"/>
</dbReference>
<dbReference type="InterPro" id="IPR043129">
    <property type="entry name" value="ATPase_NBD"/>
</dbReference>
<protein>
    <submittedName>
        <fullName evidence="2">Actin 6A</fullName>
    </submittedName>
</protein>
<reference evidence="2" key="1">
    <citation type="submission" date="2020-04" db="EMBL/GenBank/DDBJ databases">
        <authorList>
            <person name="Alioto T."/>
            <person name="Alioto T."/>
            <person name="Gomez Garrido J."/>
        </authorList>
    </citation>
    <scope>NUCLEOTIDE SEQUENCE</scope>
    <source>
        <strain evidence="2">A484AB</strain>
    </source>
</reference>